<evidence type="ECO:0000256" key="2">
    <source>
        <dbReference type="SAM" id="SignalP"/>
    </source>
</evidence>
<dbReference type="RefSeq" id="XP_070912197.1">
    <property type="nucleotide sequence ID" value="XM_071056096.1"/>
</dbReference>
<name>A0ABQ0FY92_9PEZI</name>
<dbReference type="GeneID" id="98171419"/>
<evidence type="ECO:0000313" key="4">
    <source>
        <dbReference type="Proteomes" id="UP001628179"/>
    </source>
</evidence>
<proteinExistence type="predicted"/>
<protein>
    <submittedName>
        <fullName evidence="3">Ubiquitin 3 binding protein But2 C-terminal domain-containing protein</fullName>
    </submittedName>
</protein>
<comment type="caution">
    <text evidence="3">The sequence shown here is derived from an EMBL/GenBank/DDBJ whole genome shotgun (WGS) entry which is preliminary data.</text>
</comment>
<sequence>MITMCLSAYAWAALLLTAQISLALDFTVAGGQIFTPGLAVLNAPQPGTPLGGELIEVALDVSTNGRIPLPPYPEDSPSLIHNITIFLYSYDTGRNFTITNGTVSANNASLGDIMFQEPGSTVKHVKWMWPDCLVGDGQPFEIESDRGVYNISIRQSFRLNGEDHYTIFDVPISVTNRIEASGDRPSCDMLNNPLLTPDEIRVSADMDVPVMFAPGDATIVQTAGSNSGGEGLGPVKPGATPGQGLGSGASGGWRRGLGWASIVGMVVTLVM</sequence>
<evidence type="ECO:0000256" key="1">
    <source>
        <dbReference type="SAM" id="MobiDB-lite"/>
    </source>
</evidence>
<reference evidence="3 4" key="1">
    <citation type="submission" date="2024-09" db="EMBL/GenBank/DDBJ databases">
        <title>Itraconazole resistance in Madurella fahalii resulting from another homologue of gene encoding cytochrome P450 14-alpha sterol demethylase (CYP51).</title>
        <authorList>
            <person name="Yoshioka I."/>
            <person name="Fahal A.H."/>
            <person name="Kaneko S."/>
            <person name="Yaguchi T."/>
        </authorList>
    </citation>
    <scope>NUCLEOTIDE SEQUENCE [LARGE SCALE GENOMIC DNA]</scope>
    <source>
        <strain evidence="3 4">IFM 68171</strain>
    </source>
</reference>
<feature type="region of interest" description="Disordered" evidence="1">
    <location>
        <begin position="223"/>
        <end position="249"/>
    </location>
</feature>
<accession>A0ABQ0FY92</accession>
<keyword evidence="4" id="KW-1185">Reference proteome</keyword>
<evidence type="ECO:0000313" key="3">
    <source>
        <dbReference type="EMBL" id="GAB1310464.1"/>
    </source>
</evidence>
<feature type="chain" id="PRO_5045825895" evidence="2">
    <location>
        <begin position="24"/>
        <end position="271"/>
    </location>
</feature>
<keyword evidence="2" id="KW-0732">Signal</keyword>
<dbReference type="Proteomes" id="UP001628179">
    <property type="component" value="Unassembled WGS sequence"/>
</dbReference>
<dbReference type="EMBL" id="BAAFSV010000001">
    <property type="protein sequence ID" value="GAB1310464.1"/>
    <property type="molecule type" value="Genomic_DNA"/>
</dbReference>
<feature type="signal peptide" evidence="2">
    <location>
        <begin position="1"/>
        <end position="23"/>
    </location>
</feature>
<gene>
    <name evidence="3" type="ORF">MFIFM68171_00674</name>
</gene>
<organism evidence="3 4">
    <name type="scientific">Madurella fahalii</name>
    <dbReference type="NCBI Taxonomy" id="1157608"/>
    <lineage>
        <taxon>Eukaryota</taxon>
        <taxon>Fungi</taxon>
        <taxon>Dikarya</taxon>
        <taxon>Ascomycota</taxon>
        <taxon>Pezizomycotina</taxon>
        <taxon>Sordariomycetes</taxon>
        <taxon>Sordariomycetidae</taxon>
        <taxon>Sordariales</taxon>
        <taxon>Sordariales incertae sedis</taxon>
        <taxon>Madurella</taxon>
    </lineage>
</organism>